<accession>A0A3P7LDT8</accession>
<reference evidence="6 7" key="1">
    <citation type="submission" date="2018-11" db="EMBL/GenBank/DDBJ databases">
        <authorList>
            <consortium name="Pathogen Informatics"/>
        </authorList>
    </citation>
    <scope>NUCLEOTIDE SEQUENCE [LARGE SCALE GENOMIC DNA]</scope>
</reference>
<evidence type="ECO:0000256" key="3">
    <source>
        <dbReference type="ARBA" id="ARBA00023242"/>
    </source>
</evidence>
<dbReference type="PANTHER" id="PTHR22970:SF14">
    <property type="entry name" value="AT-RICH INTERACTIVE DOMAIN-CONTAINING PROTEIN 2"/>
    <property type="match status" value="1"/>
</dbReference>
<evidence type="ECO:0000256" key="2">
    <source>
        <dbReference type="ARBA" id="ARBA00023163"/>
    </source>
</evidence>
<feature type="transmembrane region" description="Helical" evidence="5">
    <location>
        <begin position="174"/>
        <end position="200"/>
    </location>
</feature>
<evidence type="ECO:0000313" key="6">
    <source>
        <dbReference type="EMBL" id="VDN14984.1"/>
    </source>
</evidence>
<evidence type="ECO:0000256" key="1">
    <source>
        <dbReference type="ARBA" id="ARBA00023015"/>
    </source>
</evidence>
<dbReference type="AlphaFoldDB" id="A0A3P7LDT8"/>
<keyword evidence="5" id="KW-0812">Transmembrane</keyword>
<dbReference type="EMBL" id="UYRU01061027">
    <property type="protein sequence ID" value="VDN14984.1"/>
    <property type="molecule type" value="Genomic_DNA"/>
</dbReference>
<feature type="compositionally biased region" description="Low complexity" evidence="4">
    <location>
        <begin position="33"/>
        <end position="42"/>
    </location>
</feature>
<keyword evidence="5" id="KW-1133">Transmembrane helix</keyword>
<dbReference type="InterPro" id="IPR052406">
    <property type="entry name" value="Chromatin_Remodeling_Comp"/>
</dbReference>
<evidence type="ECO:0000313" key="7">
    <source>
        <dbReference type="Proteomes" id="UP000281553"/>
    </source>
</evidence>
<evidence type="ECO:0000256" key="5">
    <source>
        <dbReference type="SAM" id="Phobius"/>
    </source>
</evidence>
<keyword evidence="7" id="KW-1185">Reference proteome</keyword>
<name>A0A3P7LDT8_DIBLA</name>
<dbReference type="OrthoDB" id="1938591at2759"/>
<feature type="compositionally biased region" description="Low complexity" evidence="4">
    <location>
        <begin position="1"/>
        <end position="15"/>
    </location>
</feature>
<evidence type="ECO:0000256" key="4">
    <source>
        <dbReference type="SAM" id="MobiDB-lite"/>
    </source>
</evidence>
<feature type="region of interest" description="Disordered" evidence="4">
    <location>
        <begin position="1"/>
        <end position="49"/>
    </location>
</feature>
<dbReference type="Proteomes" id="UP000281553">
    <property type="component" value="Unassembled WGS sequence"/>
</dbReference>
<gene>
    <name evidence="6" type="ORF">DILT_LOCUS10815</name>
</gene>
<keyword evidence="3" id="KW-0539">Nucleus</keyword>
<keyword evidence="2" id="KW-0804">Transcription</keyword>
<sequence>MTSATTAAVCSASPTPGAQPDPPKSLPRRGFLAPASSSAPSPVTHTKMQSVASTPVVSAERFRQSVRADFLSTAREGPVTKHIRLTAALILHNLTTFYASIRRRLLRYEPVLCELAFAGTEASPTLTKCLSQCYESLDSEAAGDCGCQASTNDSTVPSAFAGDDLPETLDQASVLSYFLCVHMIHINAFMSFVLLFLYFLMTMMMMIMRYLCDIWEFPSCVGTSG</sequence>
<protein>
    <submittedName>
        <fullName evidence="6">Uncharacterized protein</fullName>
    </submittedName>
</protein>
<keyword evidence="1" id="KW-0805">Transcription regulation</keyword>
<proteinExistence type="predicted"/>
<keyword evidence="5" id="KW-0472">Membrane</keyword>
<dbReference type="PANTHER" id="PTHR22970">
    <property type="entry name" value="AT-RICH INTERACTIVE DOMAIN-CONTAINING PROTEIN 2"/>
    <property type="match status" value="1"/>
</dbReference>
<organism evidence="6 7">
    <name type="scientific">Dibothriocephalus latus</name>
    <name type="common">Fish tapeworm</name>
    <name type="synonym">Diphyllobothrium latum</name>
    <dbReference type="NCBI Taxonomy" id="60516"/>
    <lineage>
        <taxon>Eukaryota</taxon>
        <taxon>Metazoa</taxon>
        <taxon>Spiralia</taxon>
        <taxon>Lophotrochozoa</taxon>
        <taxon>Platyhelminthes</taxon>
        <taxon>Cestoda</taxon>
        <taxon>Eucestoda</taxon>
        <taxon>Diphyllobothriidea</taxon>
        <taxon>Diphyllobothriidae</taxon>
        <taxon>Dibothriocephalus</taxon>
    </lineage>
</organism>